<organism evidence="1 2">
    <name type="scientific">Pluteus cervinus</name>
    <dbReference type="NCBI Taxonomy" id="181527"/>
    <lineage>
        <taxon>Eukaryota</taxon>
        <taxon>Fungi</taxon>
        <taxon>Dikarya</taxon>
        <taxon>Basidiomycota</taxon>
        <taxon>Agaricomycotina</taxon>
        <taxon>Agaricomycetes</taxon>
        <taxon>Agaricomycetidae</taxon>
        <taxon>Agaricales</taxon>
        <taxon>Pluteineae</taxon>
        <taxon>Pluteaceae</taxon>
        <taxon>Pluteus</taxon>
    </lineage>
</organism>
<proteinExistence type="predicted"/>
<evidence type="ECO:0000313" key="1">
    <source>
        <dbReference type="EMBL" id="TFK64560.1"/>
    </source>
</evidence>
<reference evidence="1 2" key="1">
    <citation type="journal article" date="2019" name="Nat. Ecol. Evol.">
        <title>Megaphylogeny resolves global patterns of mushroom evolution.</title>
        <authorList>
            <person name="Varga T."/>
            <person name="Krizsan K."/>
            <person name="Foldi C."/>
            <person name="Dima B."/>
            <person name="Sanchez-Garcia M."/>
            <person name="Sanchez-Ramirez S."/>
            <person name="Szollosi G.J."/>
            <person name="Szarkandi J.G."/>
            <person name="Papp V."/>
            <person name="Albert L."/>
            <person name="Andreopoulos W."/>
            <person name="Angelini C."/>
            <person name="Antonin V."/>
            <person name="Barry K.W."/>
            <person name="Bougher N.L."/>
            <person name="Buchanan P."/>
            <person name="Buyck B."/>
            <person name="Bense V."/>
            <person name="Catcheside P."/>
            <person name="Chovatia M."/>
            <person name="Cooper J."/>
            <person name="Damon W."/>
            <person name="Desjardin D."/>
            <person name="Finy P."/>
            <person name="Geml J."/>
            <person name="Haridas S."/>
            <person name="Hughes K."/>
            <person name="Justo A."/>
            <person name="Karasinski D."/>
            <person name="Kautmanova I."/>
            <person name="Kiss B."/>
            <person name="Kocsube S."/>
            <person name="Kotiranta H."/>
            <person name="LaButti K.M."/>
            <person name="Lechner B.E."/>
            <person name="Liimatainen K."/>
            <person name="Lipzen A."/>
            <person name="Lukacs Z."/>
            <person name="Mihaltcheva S."/>
            <person name="Morgado L.N."/>
            <person name="Niskanen T."/>
            <person name="Noordeloos M.E."/>
            <person name="Ohm R.A."/>
            <person name="Ortiz-Santana B."/>
            <person name="Ovrebo C."/>
            <person name="Racz N."/>
            <person name="Riley R."/>
            <person name="Savchenko A."/>
            <person name="Shiryaev A."/>
            <person name="Soop K."/>
            <person name="Spirin V."/>
            <person name="Szebenyi C."/>
            <person name="Tomsovsky M."/>
            <person name="Tulloss R.E."/>
            <person name="Uehling J."/>
            <person name="Grigoriev I.V."/>
            <person name="Vagvolgyi C."/>
            <person name="Papp T."/>
            <person name="Martin F.M."/>
            <person name="Miettinen O."/>
            <person name="Hibbett D.S."/>
            <person name="Nagy L.G."/>
        </authorList>
    </citation>
    <scope>NUCLEOTIDE SEQUENCE [LARGE SCALE GENOMIC DNA]</scope>
    <source>
        <strain evidence="1 2">NL-1719</strain>
    </source>
</reference>
<gene>
    <name evidence="1" type="ORF">BDN72DRAFT_262171</name>
</gene>
<keyword evidence="2" id="KW-1185">Reference proteome</keyword>
<dbReference type="Proteomes" id="UP000308600">
    <property type="component" value="Unassembled WGS sequence"/>
</dbReference>
<protein>
    <submittedName>
        <fullName evidence="1">SET domain-containing protein</fullName>
    </submittedName>
</protein>
<dbReference type="EMBL" id="ML208470">
    <property type="protein sequence ID" value="TFK64560.1"/>
    <property type="molecule type" value="Genomic_DNA"/>
</dbReference>
<accession>A0ACD3AFY0</accession>
<evidence type="ECO:0000313" key="2">
    <source>
        <dbReference type="Proteomes" id="UP000308600"/>
    </source>
</evidence>
<sequence length="344" mass="38956">MSWRSYRANLANFPPKHSLAKNLPHSLQDLINSMDESSRRLLGMRHVFEAAILENTSADEPEAPPIQVINDVDDDPAPPWEFHYSNQMWHTDDVPAPDMQNLVSCKCIGKCDPKKGNCACAERQKQQANGTILDFAYDRNRRLKAFEYPIFECNELCACGDDCRNRVVQHGRMVTVNITKTVDKGWGVFAGNKRIPTGTFIGIYAGELITDAEGEERGIKYDQSGRTYLFDLDFHHLKSGNPNWTTKYVVDAYHAGNFTRFLNHSCDPNCSLYPCYVNEANIDKPHLAIFALRDIEPFEEICFSYWGNPNDLDGDNDGDEENPLDIVHSRCKCGASNCTGRVFK</sequence>
<name>A0ACD3AFY0_9AGAR</name>